<name>A0A7W7KEL5_9SPHN</name>
<reference evidence="1 2" key="1">
    <citation type="submission" date="2020-08" db="EMBL/GenBank/DDBJ databases">
        <title>Functional genomics of gut bacteria from endangered species of beetles.</title>
        <authorList>
            <person name="Carlos-Shanley C."/>
        </authorList>
    </citation>
    <scope>NUCLEOTIDE SEQUENCE [LARGE SCALE GENOMIC DNA]</scope>
    <source>
        <strain evidence="1 2">S00245</strain>
    </source>
</reference>
<dbReference type="AlphaFoldDB" id="A0A7W7KEL5"/>
<evidence type="ECO:0000313" key="2">
    <source>
        <dbReference type="Proteomes" id="UP000555448"/>
    </source>
</evidence>
<comment type="caution">
    <text evidence="1">The sequence shown here is derived from an EMBL/GenBank/DDBJ whole genome shotgun (WGS) entry which is preliminary data.</text>
</comment>
<organism evidence="1 2">
    <name type="scientific">Novosphingobium chloroacetimidivorans</name>
    <dbReference type="NCBI Taxonomy" id="1428314"/>
    <lineage>
        <taxon>Bacteria</taxon>
        <taxon>Pseudomonadati</taxon>
        <taxon>Pseudomonadota</taxon>
        <taxon>Alphaproteobacteria</taxon>
        <taxon>Sphingomonadales</taxon>
        <taxon>Sphingomonadaceae</taxon>
        <taxon>Novosphingobium</taxon>
    </lineage>
</organism>
<accession>A0A7W7KEL5</accession>
<dbReference type="EMBL" id="JACHLR010000033">
    <property type="protein sequence ID" value="MBB4860829.1"/>
    <property type="molecule type" value="Genomic_DNA"/>
</dbReference>
<sequence length="31" mass="3641">MSGNSKCQVSRLCEEIDIRMKVFLDQPIERD</sequence>
<gene>
    <name evidence="1" type="ORF">HNO88_004174</name>
</gene>
<dbReference type="Proteomes" id="UP000555448">
    <property type="component" value="Unassembled WGS sequence"/>
</dbReference>
<protein>
    <submittedName>
        <fullName evidence="1">Uncharacterized protein</fullName>
    </submittedName>
</protein>
<evidence type="ECO:0000313" key="1">
    <source>
        <dbReference type="EMBL" id="MBB4860829.1"/>
    </source>
</evidence>
<keyword evidence="2" id="KW-1185">Reference proteome</keyword>
<proteinExistence type="predicted"/>